<reference evidence="3 4" key="1">
    <citation type="submission" date="2019-06" db="EMBL/GenBank/DDBJ databases">
        <title>Sequencing the genomes of 1000 actinobacteria strains.</title>
        <authorList>
            <person name="Klenk H.-P."/>
        </authorList>
    </citation>
    <scope>NUCLEOTIDE SEQUENCE [LARGE SCALE GENOMIC DNA]</scope>
    <source>
        <strain evidence="3 4">DSM 10596</strain>
    </source>
</reference>
<sequence>MAVTGDGFGGIAGGFGGRAAAGVGGTDGFGKWVAAGVGGAGGGSVRLRRRALGVVVALITVLSFLIGWSGAFAGDAQSPVPVRVHTVMSGETLWQIAAGVAEPGEDVRDVLVTIGDLNDLDGSHIEPGMLILLPRAV</sequence>
<evidence type="ECO:0000313" key="3">
    <source>
        <dbReference type="EMBL" id="TQK75478.1"/>
    </source>
</evidence>
<evidence type="ECO:0000256" key="1">
    <source>
        <dbReference type="SAM" id="Phobius"/>
    </source>
</evidence>
<evidence type="ECO:0000313" key="4">
    <source>
        <dbReference type="Proteomes" id="UP000316181"/>
    </source>
</evidence>
<gene>
    <name evidence="3" type="ORF">FB389_0105</name>
</gene>
<name>A0A542SLN1_9MICO</name>
<comment type="caution">
    <text evidence="3">The sequence shown here is derived from an EMBL/GenBank/DDBJ whole genome shotgun (WGS) entry which is preliminary data.</text>
</comment>
<dbReference type="RefSeq" id="WP_142110883.1">
    <property type="nucleotide sequence ID" value="NZ_BAAATB010000005.1"/>
</dbReference>
<keyword evidence="1" id="KW-0472">Membrane</keyword>
<dbReference type="OrthoDB" id="5084290at2"/>
<keyword evidence="4" id="KW-1185">Reference proteome</keyword>
<feature type="transmembrane region" description="Helical" evidence="1">
    <location>
        <begin position="51"/>
        <end position="73"/>
    </location>
</feature>
<dbReference type="InterPro" id="IPR018392">
    <property type="entry name" value="LysM"/>
</dbReference>
<dbReference type="Pfam" id="PF01476">
    <property type="entry name" value="LysM"/>
    <property type="match status" value="1"/>
</dbReference>
<feature type="domain" description="LysM" evidence="2">
    <location>
        <begin position="85"/>
        <end position="134"/>
    </location>
</feature>
<dbReference type="Gene3D" id="3.10.350.10">
    <property type="entry name" value="LysM domain"/>
    <property type="match status" value="1"/>
</dbReference>
<proteinExistence type="predicted"/>
<dbReference type="CDD" id="cd00118">
    <property type="entry name" value="LysM"/>
    <property type="match status" value="1"/>
</dbReference>
<dbReference type="InterPro" id="IPR036779">
    <property type="entry name" value="LysM_dom_sf"/>
</dbReference>
<dbReference type="AlphaFoldDB" id="A0A542SLN1"/>
<protein>
    <submittedName>
        <fullName evidence="3">LysM domain-containing protein</fullName>
    </submittedName>
</protein>
<dbReference type="EMBL" id="VFNV01000001">
    <property type="protein sequence ID" value="TQK75478.1"/>
    <property type="molecule type" value="Genomic_DNA"/>
</dbReference>
<organism evidence="3 4">
    <name type="scientific">Rarobacter incanus</name>
    <dbReference type="NCBI Taxonomy" id="153494"/>
    <lineage>
        <taxon>Bacteria</taxon>
        <taxon>Bacillati</taxon>
        <taxon>Actinomycetota</taxon>
        <taxon>Actinomycetes</taxon>
        <taxon>Micrococcales</taxon>
        <taxon>Rarobacteraceae</taxon>
        <taxon>Rarobacter</taxon>
    </lineage>
</organism>
<accession>A0A542SLN1</accession>
<evidence type="ECO:0000259" key="2">
    <source>
        <dbReference type="Pfam" id="PF01476"/>
    </source>
</evidence>
<keyword evidence="1" id="KW-1133">Transmembrane helix</keyword>
<dbReference type="Proteomes" id="UP000316181">
    <property type="component" value="Unassembled WGS sequence"/>
</dbReference>
<keyword evidence="1" id="KW-0812">Transmembrane</keyword>